<evidence type="ECO:0000313" key="2">
    <source>
        <dbReference type="Proteomes" id="UP000219565"/>
    </source>
</evidence>
<dbReference type="AlphaFoldDB" id="A0A285L4A7"/>
<dbReference type="OrthoDB" id="4563012at2"/>
<keyword evidence="2" id="KW-1185">Reference proteome</keyword>
<name>A0A285L4A7_9NOCA</name>
<protein>
    <submittedName>
        <fullName evidence="1">Uncharacterized protein</fullName>
    </submittedName>
</protein>
<gene>
    <name evidence="1" type="ORF">SAMN04244553_1703</name>
</gene>
<organism evidence="1 2">
    <name type="scientific">Nocardia amikacinitolerans</name>
    <dbReference type="NCBI Taxonomy" id="756689"/>
    <lineage>
        <taxon>Bacteria</taxon>
        <taxon>Bacillati</taxon>
        <taxon>Actinomycetota</taxon>
        <taxon>Actinomycetes</taxon>
        <taxon>Mycobacteriales</taxon>
        <taxon>Nocardiaceae</taxon>
        <taxon>Nocardia</taxon>
    </lineage>
</organism>
<dbReference type="EMBL" id="OBEG01000001">
    <property type="protein sequence ID" value="SNY79750.1"/>
    <property type="molecule type" value="Genomic_DNA"/>
</dbReference>
<accession>A0A285L4A7</accession>
<proteinExistence type="predicted"/>
<dbReference type="RefSeq" id="WP_067780966.1">
    <property type="nucleotide sequence ID" value="NZ_JAMTCX010000002.1"/>
</dbReference>
<dbReference type="Proteomes" id="UP000219565">
    <property type="component" value="Unassembled WGS sequence"/>
</dbReference>
<reference evidence="1 2" key="1">
    <citation type="submission" date="2017-09" db="EMBL/GenBank/DDBJ databases">
        <authorList>
            <person name="Ehlers B."/>
            <person name="Leendertz F.H."/>
        </authorList>
    </citation>
    <scope>NUCLEOTIDE SEQUENCE [LARGE SCALE GENOMIC DNA]</scope>
    <source>
        <strain evidence="1 2">DSM 45537</strain>
    </source>
</reference>
<sequence>MAVASPFGAFIENAEAGALQVRLEPQVFLDLDRACRELVDALTAARHDARALGELGGWGLGEDDPRLWSAIELVKLFREKAFGGPGSAYDTLGEYIAVVGEIQTLFGVIRETFERTDAEFAARIRELTG</sequence>
<evidence type="ECO:0000313" key="1">
    <source>
        <dbReference type="EMBL" id="SNY79750.1"/>
    </source>
</evidence>